<keyword evidence="4" id="KW-1185">Reference proteome</keyword>
<dbReference type="InterPro" id="IPR033756">
    <property type="entry name" value="YlxH/NBP35"/>
</dbReference>
<dbReference type="GeneID" id="56080972"/>
<proteinExistence type="predicted"/>
<dbReference type="GO" id="GO:0009898">
    <property type="term" value="C:cytoplasmic side of plasma membrane"/>
    <property type="evidence" value="ECO:0007669"/>
    <property type="project" value="TreeGrafter"/>
</dbReference>
<keyword evidence="1" id="KW-0547">Nucleotide-binding</keyword>
<organism evidence="3 4">
    <name type="scientific">Halosimplex pelagicum</name>
    <dbReference type="NCBI Taxonomy" id="869886"/>
    <lineage>
        <taxon>Archaea</taxon>
        <taxon>Methanobacteriati</taxon>
        <taxon>Methanobacteriota</taxon>
        <taxon>Stenosarchaea group</taxon>
        <taxon>Halobacteria</taxon>
        <taxon>Halobacteriales</taxon>
        <taxon>Haloarculaceae</taxon>
        <taxon>Halosimplex</taxon>
    </lineage>
</organism>
<gene>
    <name evidence="3" type="ORF">HZS54_00245</name>
</gene>
<dbReference type="EMBL" id="CP058909">
    <property type="protein sequence ID" value="QLH80147.1"/>
    <property type="molecule type" value="Genomic_DNA"/>
</dbReference>
<dbReference type="KEGG" id="hpel:HZS54_00245"/>
<name>A0A7D5ST29_9EURY</name>
<dbReference type="GO" id="GO:0005524">
    <property type="term" value="F:ATP binding"/>
    <property type="evidence" value="ECO:0007669"/>
    <property type="project" value="UniProtKB-KW"/>
</dbReference>
<sequence>MILAVCGGKGGVGKSTVSLNLARELGAVAVDADLATPDLPRGRGPDLHDVLAGRAAPLEAVEAVDEIDLLPCGRTLAGARAADLTELPKTLELVDRQFGRVVVDCPAGLARDVGYQIHGADAVVLVTTPDRPALLNAFRTRHLAGELDTPVASVVVNRATADEDREIAARAEDELGAPTTLVPRREPLAESFQAGTPLRDHDPDCGALTAFETLTERIEESERQIAEDAEPV</sequence>
<keyword evidence="2" id="KW-0067">ATP-binding</keyword>
<dbReference type="PANTHER" id="PTHR43384:SF10">
    <property type="entry name" value="ATPASE INVOLVED IN CHROMOSOME PARTITIONING, PARA_MIND FAMILY"/>
    <property type="match status" value="1"/>
</dbReference>
<dbReference type="SUPFAM" id="SSF52540">
    <property type="entry name" value="P-loop containing nucleoside triphosphate hydrolases"/>
    <property type="match status" value="1"/>
</dbReference>
<dbReference type="Gene3D" id="3.40.50.300">
    <property type="entry name" value="P-loop containing nucleotide triphosphate hydrolases"/>
    <property type="match status" value="1"/>
</dbReference>
<dbReference type="InterPro" id="IPR050625">
    <property type="entry name" value="ParA/MinD_ATPase"/>
</dbReference>
<dbReference type="AlphaFoldDB" id="A0A7D5ST29"/>
<dbReference type="Pfam" id="PF10609">
    <property type="entry name" value="ParA"/>
    <property type="match status" value="1"/>
</dbReference>
<accession>A0A7D5ST29</accession>
<protein>
    <submittedName>
        <fullName evidence="3">P-loop NTPase</fullName>
    </submittedName>
</protein>
<dbReference type="InterPro" id="IPR027417">
    <property type="entry name" value="P-loop_NTPase"/>
</dbReference>
<dbReference type="Proteomes" id="UP000509346">
    <property type="component" value="Chromosome"/>
</dbReference>
<dbReference type="RefSeq" id="WP_179919981.1">
    <property type="nucleotide sequence ID" value="NZ_CP058909.1"/>
</dbReference>
<dbReference type="GO" id="GO:0005829">
    <property type="term" value="C:cytosol"/>
    <property type="evidence" value="ECO:0007669"/>
    <property type="project" value="TreeGrafter"/>
</dbReference>
<dbReference type="PANTHER" id="PTHR43384">
    <property type="entry name" value="SEPTUM SITE-DETERMINING PROTEIN MIND HOMOLOG, CHLOROPLASTIC-RELATED"/>
    <property type="match status" value="1"/>
</dbReference>
<dbReference type="GO" id="GO:0051782">
    <property type="term" value="P:negative regulation of cell division"/>
    <property type="evidence" value="ECO:0007669"/>
    <property type="project" value="TreeGrafter"/>
</dbReference>
<dbReference type="OrthoDB" id="204933at2157"/>
<dbReference type="GO" id="GO:0016887">
    <property type="term" value="F:ATP hydrolysis activity"/>
    <property type="evidence" value="ECO:0007669"/>
    <property type="project" value="TreeGrafter"/>
</dbReference>
<evidence type="ECO:0000313" key="4">
    <source>
        <dbReference type="Proteomes" id="UP000509346"/>
    </source>
</evidence>
<evidence type="ECO:0000313" key="3">
    <source>
        <dbReference type="EMBL" id="QLH80147.1"/>
    </source>
</evidence>
<evidence type="ECO:0000256" key="1">
    <source>
        <dbReference type="ARBA" id="ARBA00022741"/>
    </source>
</evidence>
<reference evidence="3 4" key="1">
    <citation type="submission" date="2020-07" db="EMBL/GenBank/DDBJ databases">
        <title>Halosimplex litoreum sp. nov. and Halosimplex rubrum sp. nov., isolated from different salt environments.</title>
        <authorList>
            <person name="Cui H."/>
        </authorList>
    </citation>
    <scope>NUCLEOTIDE SEQUENCE [LARGE SCALE GENOMIC DNA]</scope>
    <source>
        <strain evidence="3 4">R2</strain>
    </source>
</reference>
<evidence type="ECO:0000256" key="2">
    <source>
        <dbReference type="ARBA" id="ARBA00022840"/>
    </source>
</evidence>